<dbReference type="RefSeq" id="XP_021881967.1">
    <property type="nucleotide sequence ID" value="XM_022028759.1"/>
</dbReference>
<dbReference type="GO" id="GO:0072659">
    <property type="term" value="P:protein localization to plasma membrane"/>
    <property type="evidence" value="ECO:0007669"/>
    <property type="project" value="InterPro"/>
</dbReference>
<feature type="compositionally biased region" description="Low complexity" evidence="2">
    <location>
        <begin position="268"/>
        <end position="284"/>
    </location>
</feature>
<dbReference type="PANTHER" id="PTHR47766:SF1">
    <property type="entry name" value="PROTEIN EFR3"/>
    <property type="match status" value="1"/>
</dbReference>
<dbReference type="InterPro" id="IPR011989">
    <property type="entry name" value="ARM-like"/>
</dbReference>
<dbReference type="InterPro" id="IPR049150">
    <property type="entry name" value="EFR3_HEAT-like_rpt"/>
</dbReference>
<reference evidence="3 4" key="1">
    <citation type="submission" date="2016-07" db="EMBL/GenBank/DDBJ databases">
        <title>Pervasive Adenine N6-methylation of Active Genes in Fungi.</title>
        <authorList>
            <consortium name="DOE Joint Genome Institute"/>
            <person name="Mondo S.J."/>
            <person name="Dannebaum R.O."/>
            <person name="Kuo R.C."/>
            <person name="Labutti K."/>
            <person name="Haridas S."/>
            <person name="Kuo A."/>
            <person name="Salamov A."/>
            <person name="Ahrendt S.R."/>
            <person name="Lipzen A."/>
            <person name="Sullivan W."/>
            <person name="Andreopoulos W.B."/>
            <person name="Clum A."/>
            <person name="Lindquist E."/>
            <person name="Daum C."/>
            <person name="Ramamoorthy G.K."/>
            <person name="Gryganskyi A."/>
            <person name="Culley D."/>
            <person name="Magnuson J.K."/>
            <person name="James T.Y."/>
            <person name="O'Malley M.A."/>
            <person name="Stajich J.E."/>
            <person name="Spatafora J.W."/>
            <person name="Visel A."/>
            <person name="Grigoriev I.V."/>
        </authorList>
    </citation>
    <scope>NUCLEOTIDE SEQUENCE [LARGE SCALE GENOMIC DNA]</scope>
    <source>
        <strain evidence="3 4">NRRL 3116</strain>
    </source>
</reference>
<evidence type="ECO:0000313" key="3">
    <source>
        <dbReference type="EMBL" id="ORZ17580.1"/>
    </source>
</evidence>
<evidence type="ECO:0000256" key="1">
    <source>
        <dbReference type="ARBA" id="ARBA00010216"/>
    </source>
</evidence>
<dbReference type="STRING" id="64571.A0A1Y2GPF4"/>
<feature type="compositionally biased region" description="Polar residues" evidence="2">
    <location>
        <begin position="1"/>
        <end position="10"/>
    </location>
</feature>
<feature type="region of interest" description="Disordered" evidence="2">
    <location>
        <begin position="1"/>
        <end position="29"/>
    </location>
</feature>
<feature type="region of interest" description="Disordered" evidence="2">
    <location>
        <begin position="824"/>
        <end position="843"/>
    </location>
</feature>
<dbReference type="Pfam" id="PF21072">
    <property type="entry name" value="EFR3"/>
    <property type="match status" value="1"/>
</dbReference>
<comment type="similarity">
    <text evidence="1">Belongs to the EFR3 family.</text>
</comment>
<feature type="region of interest" description="Disordered" evidence="2">
    <location>
        <begin position="266"/>
        <end position="285"/>
    </location>
</feature>
<protein>
    <recommendedName>
        <fullName evidence="5">Armadillo-type protein</fullName>
    </recommendedName>
</protein>
<organism evidence="3 4">
    <name type="scientific">Lobosporangium transversale</name>
    <dbReference type="NCBI Taxonomy" id="64571"/>
    <lineage>
        <taxon>Eukaryota</taxon>
        <taxon>Fungi</taxon>
        <taxon>Fungi incertae sedis</taxon>
        <taxon>Mucoromycota</taxon>
        <taxon>Mortierellomycotina</taxon>
        <taxon>Mortierellomycetes</taxon>
        <taxon>Mortierellales</taxon>
        <taxon>Mortierellaceae</taxon>
        <taxon>Lobosporangium</taxon>
    </lineage>
</organism>
<dbReference type="Proteomes" id="UP000193648">
    <property type="component" value="Unassembled WGS sequence"/>
</dbReference>
<dbReference type="InterPro" id="IPR016024">
    <property type="entry name" value="ARM-type_fold"/>
</dbReference>
<dbReference type="InParanoid" id="A0A1Y2GPF4"/>
<dbReference type="EMBL" id="MCFF01000016">
    <property type="protein sequence ID" value="ORZ17580.1"/>
    <property type="molecule type" value="Genomic_DNA"/>
</dbReference>
<accession>A0A1Y2GPF4</accession>
<dbReference type="GeneID" id="33570602"/>
<dbReference type="InterPro" id="IPR039786">
    <property type="entry name" value="EFR3"/>
</dbReference>
<name>A0A1Y2GPF4_9FUNG</name>
<evidence type="ECO:0000256" key="2">
    <source>
        <dbReference type="SAM" id="MobiDB-lite"/>
    </source>
</evidence>
<dbReference type="PANTHER" id="PTHR47766">
    <property type="entry name" value="PROTEIN EFR3"/>
    <property type="match status" value="1"/>
</dbReference>
<gene>
    <name evidence="3" type="ORF">BCR41DRAFT_395860</name>
</gene>
<evidence type="ECO:0000313" key="4">
    <source>
        <dbReference type="Proteomes" id="UP000193648"/>
    </source>
</evidence>
<dbReference type="OrthoDB" id="19232at2759"/>
<dbReference type="AlphaFoldDB" id="A0A1Y2GPF4"/>
<evidence type="ECO:0008006" key="5">
    <source>
        <dbReference type="Google" id="ProtNLM"/>
    </source>
</evidence>
<feature type="region of interest" description="Disordered" evidence="2">
    <location>
        <begin position="877"/>
        <end position="903"/>
    </location>
</feature>
<dbReference type="SUPFAM" id="SSF48371">
    <property type="entry name" value="ARM repeat"/>
    <property type="match status" value="1"/>
</dbReference>
<sequence length="965" mass="105121">MTTSSSASVLSITPTPPTPRSRSASVSASSIHGLSLNANGSVPPVPPVPHPNATHSSLIPSRYVKHASLINNCYPAKSDEKGPKSSELSYLVFYTTSKPVKLTKVGSFIENKVVRDYRKKRLNDVHCSLEIIKALLIASKGHLNIFSKNIVAILDTLLVDTSDFDIVRHCQIVFSAFCAAHDGSTLGVDQDFRTLYERVVARFSDIATLQGDENNKYRLVGLKALESVVSSAALHAYDHKSQLNLVLPSIIDCLIDAKDGIQISLEDSSSAPASPRPSTSTRAPTHVEKDVAEDEVTAHALQCLRALFKTQNGDNVRQALEPTFSYLDEYGVWWPSSITVGIIKAIMNPIMPQFRYMVVNEVIARIDSVDSTTPEMSLRLQKKVTLISALEAILYSPLTLVGMPVLEVLNSLLTALSKSLSVSTSLSKEGESSQLLVLETLIQDGLTRSVGGLATHIYYSNQIPHIISHIVSKLSHKIGIAPQPDTIDGVPTTEYRKAQLKCLTSVIKTSKEHGRHESGLHVAEISSELLTPCLGLLLDENVGVRTAFAQALITFLATEDEGHSQESLLATPAPAVSSDLYFRAATHQTLHAYARLPTATPTDMAAIYGILRALFAHFQDDEFMRVVPVLFSLQDWSLQEDAEDGSGHEQDPTILVARKRAIATVIVIYLQKAVSSYGMAEPLEYLENIQKSREGESQWYPIYYENQESLTRTIGHQWEAPSEPLSPVLTHPLAREHLITLLTTVSDRFRSGADRFSFAYNPETQSNLLSAQSAKEGNNSILFSSMNIAGNQSLLGPKGEGRIRVSRLLEDWALPKIVMPPSTQANGLLSTDESAEGSVQSTQISRRTSFFKDNLNEEANQSHKTIGVENLKQALSAAHQAADGGDTNSSVAGSESHGPSPALQRFYMHSGQRSKHHQSSINGGSSLSISSNLATSRPELADLLNSIQVTVPTKDSSLSLVIPPY</sequence>
<keyword evidence="4" id="KW-1185">Reference proteome</keyword>
<proteinExistence type="inferred from homology"/>
<dbReference type="Gene3D" id="1.25.10.10">
    <property type="entry name" value="Leucine-rich Repeat Variant"/>
    <property type="match status" value="1"/>
</dbReference>
<feature type="compositionally biased region" description="Low complexity" evidence="2">
    <location>
        <begin position="20"/>
        <end position="29"/>
    </location>
</feature>
<comment type="caution">
    <text evidence="3">The sequence shown here is derived from an EMBL/GenBank/DDBJ whole genome shotgun (WGS) entry which is preliminary data.</text>
</comment>